<dbReference type="GeneID" id="17281674"/>
<evidence type="ECO:0000256" key="2">
    <source>
        <dbReference type="ARBA" id="ARBA00012552"/>
    </source>
</evidence>
<evidence type="ECO:0000313" key="10">
    <source>
        <dbReference type="EnsemblProtists" id="EOD36403"/>
    </source>
</evidence>
<dbReference type="InterPro" id="IPR048333">
    <property type="entry name" value="HA2_WH"/>
</dbReference>
<dbReference type="InterPro" id="IPR011545">
    <property type="entry name" value="DEAD/DEAH_box_helicase_dom"/>
</dbReference>
<reference evidence="10" key="2">
    <citation type="submission" date="2024-10" db="UniProtKB">
        <authorList>
            <consortium name="EnsemblProtists"/>
        </authorList>
    </citation>
    <scope>IDENTIFICATION</scope>
</reference>
<dbReference type="PROSITE" id="PS51194">
    <property type="entry name" value="HELICASE_CTER"/>
    <property type="match status" value="1"/>
</dbReference>
<feature type="region of interest" description="Disordered" evidence="7">
    <location>
        <begin position="616"/>
        <end position="653"/>
    </location>
</feature>
<dbReference type="SMART" id="SM00490">
    <property type="entry name" value="HELICc"/>
    <property type="match status" value="1"/>
</dbReference>
<dbReference type="RefSeq" id="XP_005788832.1">
    <property type="nucleotide sequence ID" value="XM_005788775.1"/>
</dbReference>
<dbReference type="Proteomes" id="UP000013827">
    <property type="component" value="Unassembled WGS sequence"/>
</dbReference>
<dbReference type="AlphaFoldDB" id="A0A0D3KKW8"/>
<sequence>MTLEPSASSPGVSSLDGTLMSAADREALRLAIEGNYCTVVRGSTGCGKTTQLPQLLLAAGFGPVCVTQPRRMAAIAAARRVAQERGGEVGGEVGYAIRFEQECGPSTQIKFVTDGVLLREAVRDQALSHYGAVVLDEAHERSINTDVLLTVAKQILSGARGPRRLVVASATLDAARFSRFFRDAPVVEVSSRTFPVTAQPRRVGPGFPGALPDPSPGPFAQLLEADPDGPRLQVHPLHASLPSADQARVFRPPPPRTRRLILATNIAETSLTLPGVRTVIDAGVAKEKRYERDRGMEVLSVVPISQSNAVQRAGRAGRTAAGEVWRLYSEDQLAGMASEPQPEIRRSNLANVVLSLKEMGALDWLDPPEPEAVHAALRQLFLLGALDGRGELTAAGAAMAQLPLEPSLSKTMLTAAALGCRDEAASVCALVCGEEVFCRAGPPWLREAAAESRLHYESADGDHMTLLSAYEDWALVPHYQREAWCAERGLQGRALRAAHSVRTQILSLLSKSGPRGGGEEATAAHSAAEARARCRRAICAGHFMHAARRAHAARAGNEQLLSSATHVVFSELAWVGRLVMQHACAVEPAWLQELTPRLAEAKRVLRLGGVGGHWRGDGEVGAGAEAGGGGGGRPAGDESGPPGPAAARRNNDATVAAARLRLEERRKRARLP</sequence>
<feature type="domain" description="Helicase ATP-binding" evidence="8">
    <location>
        <begin position="29"/>
        <end position="190"/>
    </location>
</feature>
<dbReference type="SMART" id="SM00847">
    <property type="entry name" value="HA2"/>
    <property type="match status" value="1"/>
</dbReference>
<dbReference type="STRING" id="2903.R1DLM9"/>
<dbReference type="KEGG" id="ehx:EMIHUDRAFT_423307"/>
<dbReference type="PANTHER" id="PTHR18934:SF99">
    <property type="entry name" value="ATP-DEPENDENT RNA HELICASE DHX37-RELATED"/>
    <property type="match status" value="1"/>
</dbReference>
<dbReference type="PROSITE" id="PS51192">
    <property type="entry name" value="HELICASE_ATP_BIND_1"/>
    <property type="match status" value="1"/>
</dbReference>
<dbReference type="InterPro" id="IPR001650">
    <property type="entry name" value="Helicase_C-like"/>
</dbReference>
<accession>A0A0D3KKW8</accession>
<dbReference type="Pfam" id="PF04408">
    <property type="entry name" value="WHD_HA2"/>
    <property type="match status" value="1"/>
</dbReference>
<dbReference type="GO" id="GO:0003724">
    <property type="term" value="F:RNA helicase activity"/>
    <property type="evidence" value="ECO:0007669"/>
    <property type="project" value="UniProtKB-EC"/>
</dbReference>
<dbReference type="Pfam" id="PF00270">
    <property type="entry name" value="DEAD"/>
    <property type="match status" value="1"/>
</dbReference>
<evidence type="ECO:0000256" key="1">
    <source>
        <dbReference type="ARBA" id="ARBA00008792"/>
    </source>
</evidence>
<dbReference type="PROSITE" id="PS00690">
    <property type="entry name" value="DEAH_ATP_HELICASE"/>
    <property type="match status" value="1"/>
</dbReference>
<dbReference type="SUPFAM" id="SSF52540">
    <property type="entry name" value="P-loop containing nucleoside triphosphate hydrolases"/>
    <property type="match status" value="1"/>
</dbReference>
<evidence type="ECO:0000259" key="9">
    <source>
        <dbReference type="PROSITE" id="PS51194"/>
    </source>
</evidence>
<dbReference type="EC" id="3.6.4.13" evidence="2"/>
<dbReference type="InterPro" id="IPR014001">
    <property type="entry name" value="Helicase_ATP-bd"/>
</dbReference>
<evidence type="ECO:0000256" key="6">
    <source>
        <dbReference type="ARBA" id="ARBA00022840"/>
    </source>
</evidence>
<evidence type="ECO:0000259" key="8">
    <source>
        <dbReference type="PROSITE" id="PS51192"/>
    </source>
</evidence>
<dbReference type="Gene3D" id="3.40.50.300">
    <property type="entry name" value="P-loop containing nucleotide triphosphate hydrolases"/>
    <property type="match status" value="2"/>
</dbReference>
<feature type="region of interest" description="Disordered" evidence="7">
    <location>
        <begin position="200"/>
        <end position="227"/>
    </location>
</feature>
<dbReference type="PANTHER" id="PTHR18934">
    <property type="entry name" value="ATP-DEPENDENT RNA HELICASE"/>
    <property type="match status" value="1"/>
</dbReference>
<dbReference type="CDD" id="cd18791">
    <property type="entry name" value="SF2_C_RHA"/>
    <property type="match status" value="1"/>
</dbReference>
<keyword evidence="3" id="KW-0547">Nucleotide-binding</keyword>
<reference evidence="11" key="1">
    <citation type="journal article" date="2013" name="Nature">
        <title>Pan genome of the phytoplankton Emiliania underpins its global distribution.</title>
        <authorList>
            <person name="Read B.A."/>
            <person name="Kegel J."/>
            <person name="Klute M.J."/>
            <person name="Kuo A."/>
            <person name="Lefebvre S.C."/>
            <person name="Maumus F."/>
            <person name="Mayer C."/>
            <person name="Miller J."/>
            <person name="Monier A."/>
            <person name="Salamov A."/>
            <person name="Young J."/>
            <person name="Aguilar M."/>
            <person name="Claverie J.M."/>
            <person name="Frickenhaus S."/>
            <person name="Gonzalez K."/>
            <person name="Herman E.K."/>
            <person name="Lin Y.C."/>
            <person name="Napier J."/>
            <person name="Ogata H."/>
            <person name="Sarno A.F."/>
            <person name="Shmutz J."/>
            <person name="Schroeder D."/>
            <person name="de Vargas C."/>
            <person name="Verret F."/>
            <person name="von Dassow P."/>
            <person name="Valentin K."/>
            <person name="Van de Peer Y."/>
            <person name="Wheeler G."/>
            <person name="Dacks J.B."/>
            <person name="Delwiche C.F."/>
            <person name="Dyhrman S.T."/>
            <person name="Glockner G."/>
            <person name="John U."/>
            <person name="Richards T."/>
            <person name="Worden A.Z."/>
            <person name="Zhang X."/>
            <person name="Grigoriev I.V."/>
            <person name="Allen A.E."/>
            <person name="Bidle K."/>
            <person name="Borodovsky M."/>
            <person name="Bowler C."/>
            <person name="Brownlee C."/>
            <person name="Cock J.M."/>
            <person name="Elias M."/>
            <person name="Gladyshev V.N."/>
            <person name="Groth M."/>
            <person name="Guda C."/>
            <person name="Hadaegh A."/>
            <person name="Iglesias-Rodriguez M.D."/>
            <person name="Jenkins J."/>
            <person name="Jones B.M."/>
            <person name="Lawson T."/>
            <person name="Leese F."/>
            <person name="Lindquist E."/>
            <person name="Lobanov A."/>
            <person name="Lomsadze A."/>
            <person name="Malik S.B."/>
            <person name="Marsh M.E."/>
            <person name="Mackinder L."/>
            <person name="Mock T."/>
            <person name="Mueller-Roeber B."/>
            <person name="Pagarete A."/>
            <person name="Parker M."/>
            <person name="Probert I."/>
            <person name="Quesneville H."/>
            <person name="Raines C."/>
            <person name="Rensing S.A."/>
            <person name="Riano-Pachon D.M."/>
            <person name="Richier S."/>
            <person name="Rokitta S."/>
            <person name="Shiraiwa Y."/>
            <person name="Soanes D.M."/>
            <person name="van der Giezen M."/>
            <person name="Wahlund T.M."/>
            <person name="Williams B."/>
            <person name="Wilson W."/>
            <person name="Wolfe G."/>
            <person name="Wurch L.L."/>
        </authorList>
    </citation>
    <scope>NUCLEOTIDE SEQUENCE</scope>
</reference>
<dbReference type="OMA" id="KIAGRTH"/>
<dbReference type="SMART" id="SM00487">
    <property type="entry name" value="DEXDc"/>
    <property type="match status" value="1"/>
</dbReference>
<name>A0A0D3KKW8_EMIH1</name>
<dbReference type="InterPro" id="IPR002464">
    <property type="entry name" value="DNA/RNA_helicase_DEAH_CS"/>
</dbReference>
<evidence type="ECO:0000256" key="7">
    <source>
        <dbReference type="SAM" id="MobiDB-lite"/>
    </source>
</evidence>
<dbReference type="Pfam" id="PF00271">
    <property type="entry name" value="Helicase_C"/>
    <property type="match status" value="1"/>
</dbReference>
<dbReference type="PaxDb" id="2903-EOD36403"/>
<feature type="domain" description="Helicase C-terminal" evidence="9">
    <location>
        <begin position="176"/>
        <end position="360"/>
    </location>
</feature>
<keyword evidence="5" id="KW-0347">Helicase</keyword>
<dbReference type="EnsemblProtists" id="EOD36403">
    <property type="protein sequence ID" value="EOD36403"/>
    <property type="gene ID" value="EMIHUDRAFT_423307"/>
</dbReference>
<keyword evidence="6" id="KW-0067">ATP-binding</keyword>
<dbReference type="GO" id="GO:0016787">
    <property type="term" value="F:hydrolase activity"/>
    <property type="evidence" value="ECO:0007669"/>
    <property type="project" value="UniProtKB-KW"/>
</dbReference>
<dbReference type="Pfam" id="PF21010">
    <property type="entry name" value="HA2_C"/>
    <property type="match status" value="1"/>
</dbReference>
<dbReference type="eggNOG" id="KOG0922">
    <property type="taxonomic scope" value="Eukaryota"/>
</dbReference>
<dbReference type="CDD" id="cd17917">
    <property type="entry name" value="DEXHc_RHA-like"/>
    <property type="match status" value="1"/>
</dbReference>
<organism evidence="10 11">
    <name type="scientific">Emiliania huxleyi (strain CCMP1516)</name>
    <dbReference type="NCBI Taxonomy" id="280463"/>
    <lineage>
        <taxon>Eukaryota</taxon>
        <taxon>Haptista</taxon>
        <taxon>Haptophyta</taxon>
        <taxon>Prymnesiophyceae</taxon>
        <taxon>Isochrysidales</taxon>
        <taxon>Noelaerhabdaceae</taxon>
        <taxon>Emiliania</taxon>
    </lineage>
</organism>
<keyword evidence="4" id="KW-0378">Hydrolase</keyword>
<dbReference type="GO" id="GO:0003723">
    <property type="term" value="F:RNA binding"/>
    <property type="evidence" value="ECO:0007669"/>
    <property type="project" value="TreeGrafter"/>
</dbReference>
<comment type="similarity">
    <text evidence="1">Belongs to the DEAD box helicase family. DEAH subfamily.</text>
</comment>
<dbReference type="HOGENOM" id="CLU_001832_5_11_1"/>
<proteinExistence type="inferred from homology"/>
<evidence type="ECO:0000256" key="5">
    <source>
        <dbReference type="ARBA" id="ARBA00022806"/>
    </source>
</evidence>
<feature type="compositionally biased region" description="Gly residues" evidence="7">
    <location>
        <begin position="616"/>
        <end position="634"/>
    </location>
</feature>
<protein>
    <recommendedName>
        <fullName evidence="2">RNA helicase</fullName>
        <ecNumber evidence="2">3.6.4.13</ecNumber>
    </recommendedName>
</protein>
<dbReference type="InterPro" id="IPR007502">
    <property type="entry name" value="Helicase-assoc_dom"/>
</dbReference>
<evidence type="ECO:0000256" key="3">
    <source>
        <dbReference type="ARBA" id="ARBA00022741"/>
    </source>
</evidence>
<keyword evidence="11" id="KW-1185">Reference proteome</keyword>
<dbReference type="Gene3D" id="1.20.120.1080">
    <property type="match status" value="1"/>
</dbReference>
<evidence type="ECO:0000256" key="4">
    <source>
        <dbReference type="ARBA" id="ARBA00022801"/>
    </source>
</evidence>
<dbReference type="GO" id="GO:0005524">
    <property type="term" value="F:ATP binding"/>
    <property type="evidence" value="ECO:0007669"/>
    <property type="project" value="UniProtKB-KW"/>
</dbReference>
<dbReference type="InterPro" id="IPR027417">
    <property type="entry name" value="P-loop_NTPase"/>
</dbReference>
<evidence type="ECO:0000313" key="11">
    <source>
        <dbReference type="Proteomes" id="UP000013827"/>
    </source>
</evidence>